<protein>
    <submittedName>
        <fullName evidence="2">Uncharacterized protein</fullName>
    </submittedName>
</protein>
<dbReference type="STRING" id="83449.BON30_36190"/>
<sequence>MAVRTDIVGIKNRRQVGVHAAQPSPQASKGRAIPFHDEIPLLRRERLLERVTLGPAAEPHHPKTPRLATSVNGRKKPPSQMHIRRSGG</sequence>
<keyword evidence="3" id="KW-1185">Reference proteome</keyword>
<feature type="region of interest" description="Disordered" evidence="1">
    <location>
        <begin position="53"/>
        <end position="88"/>
    </location>
</feature>
<dbReference type="OrthoDB" id="5514294at2"/>
<feature type="compositionally biased region" description="Basic residues" evidence="1">
    <location>
        <begin position="73"/>
        <end position="88"/>
    </location>
</feature>
<dbReference type="AlphaFoldDB" id="A0A1L9B1A9"/>
<evidence type="ECO:0000313" key="3">
    <source>
        <dbReference type="Proteomes" id="UP000182229"/>
    </source>
</evidence>
<reference evidence="3" key="1">
    <citation type="submission" date="2016-11" db="EMBL/GenBank/DDBJ databases">
        <authorList>
            <person name="Shukria A."/>
            <person name="Stevens D.C."/>
        </authorList>
    </citation>
    <scope>NUCLEOTIDE SEQUENCE [LARGE SCALE GENOMIC DNA]</scope>
    <source>
        <strain evidence="3">Cbfe23</strain>
    </source>
</reference>
<dbReference type="RefSeq" id="WP_071903065.1">
    <property type="nucleotide sequence ID" value="NZ_MPIN01000012.1"/>
</dbReference>
<evidence type="ECO:0000256" key="1">
    <source>
        <dbReference type="SAM" id="MobiDB-lite"/>
    </source>
</evidence>
<accession>A0A1L9B1A9</accession>
<dbReference type="Proteomes" id="UP000182229">
    <property type="component" value="Unassembled WGS sequence"/>
</dbReference>
<gene>
    <name evidence="2" type="ORF">BON30_36190</name>
</gene>
<name>A0A1L9B1A9_9BACT</name>
<organism evidence="2 3">
    <name type="scientific">Cystobacter ferrugineus</name>
    <dbReference type="NCBI Taxonomy" id="83449"/>
    <lineage>
        <taxon>Bacteria</taxon>
        <taxon>Pseudomonadati</taxon>
        <taxon>Myxococcota</taxon>
        <taxon>Myxococcia</taxon>
        <taxon>Myxococcales</taxon>
        <taxon>Cystobacterineae</taxon>
        <taxon>Archangiaceae</taxon>
        <taxon>Cystobacter</taxon>
    </lineage>
</organism>
<evidence type="ECO:0000313" key="2">
    <source>
        <dbReference type="EMBL" id="OJH36040.1"/>
    </source>
</evidence>
<proteinExistence type="predicted"/>
<reference evidence="2 3" key="2">
    <citation type="submission" date="2016-12" db="EMBL/GenBank/DDBJ databases">
        <title>Draft Genome Sequence of Cystobacter ferrugineus Strain Cbfe23.</title>
        <authorList>
            <person name="Akbar S."/>
            <person name="Dowd S.E."/>
            <person name="Stevens D.C."/>
        </authorList>
    </citation>
    <scope>NUCLEOTIDE SEQUENCE [LARGE SCALE GENOMIC DNA]</scope>
    <source>
        <strain evidence="2 3">Cbfe23</strain>
    </source>
</reference>
<comment type="caution">
    <text evidence="2">The sequence shown here is derived from an EMBL/GenBank/DDBJ whole genome shotgun (WGS) entry which is preliminary data.</text>
</comment>
<dbReference type="EMBL" id="MPIN01000012">
    <property type="protein sequence ID" value="OJH36040.1"/>
    <property type="molecule type" value="Genomic_DNA"/>
</dbReference>